<dbReference type="EMBL" id="CP060025">
    <property type="protein sequence ID" value="QNG78597.1"/>
    <property type="molecule type" value="Genomic_DNA"/>
</dbReference>
<evidence type="ECO:0000256" key="2">
    <source>
        <dbReference type="ARBA" id="ARBA00023012"/>
    </source>
</evidence>
<dbReference type="Gene3D" id="3.40.50.2300">
    <property type="match status" value="1"/>
</dbReference>
<evidence type="ECO:0000313" key="7">
    <source>
        <dbReference type="EMBL" id="QNG78597.1"/>
    </source>
</evidence>
<dbReference type="InterPro" id="IPR011006">
    <property type="entry name" value="CheY-like_superfamily"/>
</dbReference>
<dbReference type="GO" id="GO:0005829">
    <property type="term" value="C:cytosol"/>
    <property type="evidence" value="ECO:0007669"/>
    <property type="project" value="TreeGrafter"/>
</dbReference>
<keyword evidence="3" id="KW-0238">DNA-binding</keyword>
<reference evidence="7 8" key="1">
    <citation type="submission" date="2020-08" db="EMBL/GenBank/DDBJ databases">
        <title>Phenotypic and transcriptomic analysis of seven clinical Stenotrophomonas maltophilia isolates identify a small set of shared and commonly regulated genes involved in biofilm lifestyle.</title>
        <authorList>
            <person name="Alio I."/>
            <person name="Gudzuhn M."/>
            <person name="Streit W."/>
        </authorList>
    </citation>
    <scope>NUCLEOTIDE SEQUENCE [LARGE SCALE GENOMIC DNA]</scope>
    <source>
        <strain evidence="7 8">UHH_SKK55</strain>
    </source>
</reference>
<evidence type="ECO:0000313" key="9">
    <source>
        <dbReference type="Proteomes" id="UP001218208"/>
    </source>
</evidence>
<protein>
    <submittedName>
        <fullName evidence="6">Response regulator</fullName>
    </submittedName>
</protein>
<evidence type="ECO:0000256" key="4">
    <source>
        <dbReference type="PROSITE-ProRule" id="PRU00169"/>
    </source>
</evidence>
<sequence length="125" mass="13588">MGLDGKAVRVLLVEDEPTLMMVLEQAIAQVGYDVSKTAEDLPTALVCAEEAAFDVAVLDVNLNGVESYPVADRLVELGVPFLFTTGLGANRLPERFKGTPFLEKPFRLKEIAAALQSLCQELEVH</sequence>
<dbReference type="RefSeq" id="WP_024957536.1">
    <property type="nucleotide sequence ID" value="NZ_CP008838.1"/>
</dbReference>
<evidence type="ECO:0000313" key="6">
    <source>
        <dbReference type="EMBL" id="EKT4094926.1"/>
    </source>
</evidence>
<dbReference type="EMBL" id="ABLOJW010000039">
    <property type="protein sequence ID" value="EKT4094926.1"/>
    <property type="molecule type" value="Genomic_DNA"/>
</dbReference>
<dbReference type="PROSITE" id="PS50110">
    <property type="entry name" value="RESPONSE_REGULATORY"/>
    <property type="match status" value="1"/>
</dbReference>
<gene>
    <name evidence="7" type="ORF">GPNADHDJ_02815</name>
    <name evidence="6" type="ORF">QEG23_004504</name>
</gene>
<evidence type="ECO:0000256" key="1">
    <source>
        <dbReference type="ARBA" id="ARBA00022553"/>
    </source>
</evidence>
<dbReference type="GeneID" id="93832403"/>
<keyword evidence="2" id="KW-0902">Two-component regulatory system</keyword>
<dbReference type="PANTHER" id="PTHR48111">
    <property type="entry name" value="REGULATOR OF RPOS"/>
    <property type="match status" value="1"/>
</dbReference>
<dbReference type="InterPro" id="IPR001789">
    <property type="entry name" value="Sig_transdc_resp-reg_receiver"/>
</dbReference>
<feature type="modified residue" description="4-aspartylphosphate" evidence="4">
    <location>
        <position position="59"/>
    </location>
</feature>
<dbReference type="PANTHER" id="PTHR48111:SF40">
    <property type="entry name" value="PHOSPHATE REGULON TRANSCRIPTIONAL REGULATORY PROTEIN PHOB"/>
    <property type="match status" value="1"/>
</dbReference>
<dbReference type="GO" id="GO:0000976">
    <property type="term" value="F:transcription cis-regulatory region binding"/>
    <property type="evidence" value="ECO:0007669"/>
    <property type="project" value="TreeGrafter"/>
</dbReference>
<accession>A0AAJ3JUP4</accession>
<evidence type="ECO:0000313" key="8">
    <source>
        <dbReference type="Proteomes" id="UP000515598"/>
    </source>
</evidence>
<dbReference type="GO" id="GO:0006355">
    <property type="term" value="P:regulation of DNA-templated transcription"/>
    <property type="evidence" value="ECO:0007669"/>
    <property type="project" value="TreeGrafter"/>
</dbReference>
<reference evidence="6" key="2">
    <citation type="submission" date="2022-07" db="EMBL/GenBank/DDBJ databases">
        <authorList>
            <consortium name="DAFM: The Division of Animal and Food Microbiology"/>
        </authorList>
    </citation>
    <scope>NUCLEOTIDE SEQUENCE</scope>
    <source>
        <strain evidence="6">19MO01SH01-2</strain>
    </source>
</reference>
<dbReference type="SMART" id="SM00448">
    <property type="entry name" value="REC"/>
    <property type="match status" value="1"/>
</dbReference>
<dbReference type="AlphaFoldDB" id="A0AAJ3JUP4"/>
<name>A0AAJ3JUP4_STEMA</name>
<proteinExistence type="predicted"/>
<evidence type="ECO:0000259" key="5">
    <source>
        <dbReference type="PROSITE" id="PS50110"/>
    </source>
</evidence>
<dbReference type="Proteomes" id="UP001218208">
    <property type="component" value="Unassembled WGS sequence"/>
</dbReference>
<feature type="domain" description="Response regulatory" evidence="5">
    <location>
        <begin position="9"/>
        <end position="119"/>
    </location>
</feature>
<dbReference type="GO" id="GO:0032993">
    <property type="term" value="C:protein-DNA complex"/>
    <property type="evidence" value="ECO:0007669"/>
    <property type="project" value="TreeGrafter"/>
</dbReference>
<dbReference type="Pfam" id="PF00072">
    <property type="entry name" value="Response_reg"/>
    <property type="match status" value="1"/>
</dbReference>
<dbReference type="SUPFAM" id="SSF52172">
    <property type="entry name" value="CheY-like"/>
    <property type="match status" value="1"/>
</dbReference>
<keyword evidence="1 4" id="KW-0597">Phosphoprotein</keyword>
<dbReference type="Proteomes" id="UP000515598">
    <property type="component" value="Chromosome"/>
</dbReference>
<organism evidence="6 9">
    <name type="scientific">Stenotrophomonas maltophilia</name>
    <name type="common">Pseudomonas maltophilia</name>
    <name type="synonym">Xanthomonas maltophilia</name>
    <dbReference type="NCBI Taxonomy" id="40324"/>
    <lineage>
        <taxon>Bacteria</taxon>
        <taxon>Pseudomonadati</taxon>
        <taxon>Pseudomonadota</taxon>
        <taxon>Gammaproteobacteria</taxon>
        <taxon>Lysobacterales</taxon>
        <taxon>Lysobacteraceae</taxon>
        <taxon>Stenotrophomonas</taxon>
        <taxon>Stenotrophomonas maltophilia group</taxon>
    </lineage>
</organism>
<evidence type="ECO:0000256" key="3">
    <source>
        <dbReference type="ARBA" id="ARBA00023125"/>
    </source>
</evidence>
<dbReference type="GO" id="GO:0000156">
    <property type="term" value="F:phosphorelay response regulator activity"/>
    <property type="evidence" value="ECO:0007669"/>
    <property type="project" value="TreeGrafter"/>
</dbReference>
<dbReference type="InterPro" id="IPR039420">
    <property type="entry name" value="WalR-like"/>
</dbReference>